<evidence type="ECO:0000256" key="4">
    <source>
        <dbReference type="ARBA" id="ARBA00022776"/>
    </source>
</evidence>
<dbReference type="SUPFAM" id="SSF48371">
    <property type="entry name" value="ARM repeat"/>
    <property type="match status" value="1"/>
</dbReference>
<keyword evidence="5" id="KW-0234">DNA repair</keyword>
<evidence type="ECO:0000256" key="1">
    <source>
        <dbReference type="ARBA" id="ARBA00004123"/>
    </source>
</evidence>
<evidence type="ECO:0000313" key="9">
    <source>
        <dbReference type="Proteomes" id="UP000250321"/>
    </source>
</evidence>
<dbReference type="InterPro" id="IPR016024">
    <property type="entry name" value="ARM-type_fold"/>
</dbReference>
<dbReference type="EMBL" id="PJQY01003438">
    <property type="protein sequence ID" value="PQM37523.1"/>
    <property type="molecule type" value="Genomic_DNA"/>
</dbReference>
<reference evidence="8 9" key="1">
    <citation type="submission" date="2018-02" db="EMBL/GenBank/DDBJ databases">
        <title>Draft genome of wild Prunus yedoensis var. nudiflora.</title>
        <authorList>
            <person name="Baek S."/>
            <person name="Kim J.-H."/>
            <person name="Choi K."/>
            <person name="Kim G.-B."/>
            <person name="Cho A."/>
            <person name="Jang H."/>
            <person name="Shin C.-H."/>
            <person name="Yu H.-J."/>
            <person name="Mun J.-H."/>
        </authorList>
    </citation>
    <scope>NUCLEOTIDE SEQUENCE [LARGE SCALE GENOMIC DNA]</scope>
    <source>
        <strain evidence="9">cv. Jeju island</strain>
        <tissue evidence="8">Leaf</tissue>
    </source>
</reference>
<evidence type="ECO:0000256" key="3">
    <source>
        <dbReference type="ARBA" id="ARBA00022763"/>
    </source>
</evidence>
<dbReference type="PANTHER" id="PTHR12663">
    <property type="entry name" value="ANDROGEN INDUCED INHIBITOR OF PROLIFERATION AS3 / PDS5-RELATED"/>
    <property type="match status" value="1"/>
</dbReference>
<accession>A0A314UIY6</accession>
<dbReference type="GO" id="GO:0007064">
    <property type="term" value="P:mitotic sister chromatid cohesion"/>
    <property type="evidence" value="ECO:0007669"/>
    <property type="project" value="InterPro"/>
</dbReference>
<dbReference type="Proteomes" id="UP000250321">
    <property type="component" value="Unassembled WGS sequence"/>
</dbReference>
<keyword evidence="2" id="KW-0132">Cell division</keyword>
<keyword evidence="9" id="KW-1185">Reference proteome</keyword>
<keyword evidence="6" id="KW-0539">Nucleus</keyword>
<evidence type="ECO:0000256" key="2">
    <source>
        <dbReference type="ARBA" id="ARBA00022618"/>
    </source>
</evidence>
<keyword evidence="3" id="KW-0227">DNA damage</keyword>
<comment type="caution">
    <text evidence="8">The sequence shown here is derived from an EMBL/GenBank/DDBJ whole genome shotgun (WGS) entry which is preliminary data.</text>
</comment>
<evidence type="ECO:0000313" key="8">
    <source>
        <dbReference type="EMBL" id="PQM37523.1"/>
    </source>
</evidence>
<evidence type="ECO:0000256" key="6">
    <source>
        <dbReference type="ARBA" id="ARBA00023242"/>
    </source>
</evidence>
<dbReference type="GO" id="GO:0000785">
    <property type="term" value="C:chromatin"/>
    <property type="evidence" value="ECO:0007669"/>
    <property type="project" value="TreeGrafter"/>
</dbReference>
<comment type="subcellular location">
    <subcellularLocation>
        <location evidence="1">Nucleus</location>
    </subcellularLocation>
</comment>
<dbReference type="GO" id="GO:0006281">
    <property type="term" value="P:DNA repair"/>
    <property type="evidence" value="ECO:0007669"/>
    <property type="project" value="UniProtKB-KW"/>
</dbReference>
<proteinExistence type="predicted"/>
<organism evidence="8 9">
    <name type="scientific">Prunus yedoensis var. nudiflora</name>
    <dbReference type="NCBI Taxonomy" id="2094558"/>
    <lineage>
        <taxon>Eukaryota</taxon>
        <taxon>Viridiplantae</taxon>
        <taxon>Streptophyta</taxon>
        <taxon>Embryophyta</taxon>
        <taxon>Tracheophyta</taxon>
        <taxon>Spermatophyta</taxon>
        <taxon>Magnoliopsida</taxon>
        <taxon>eudicotyledons</taxon>
        <taxon>Gunneridae</taxon>
        <taxon>Pentapetalae</taxon>
        <taxon>rosids</taxon>
        <taxon>fabids</taxon>
        <taxon>Rosales</taxon>
        <taxon>Rosaceae</taxon>
        <taxon>Amygdaloideae</taxon>
        <taxon>Amygdaleae</taxon>
        <taxon>Prunus</taxon>
    </lineage>
</organism>
<evidence type="ECO:0000256" key="5">
    <source>
        <dbReference type="ARBA" id="ARBA00023204"/>
    </source>
</evidence>
<dbReference type="InterPro" id="IPR039776">
    <property type="entry name" value="Pds5"/>
</dbReference>
<evidence type="ECO:0008006" key="10">
    <source>
        <dbReference type="Google" id="ProtNLM"/>
    </source>
</evidence>
<dbReference type="Pfam" id="PF20168">
    <property type="entry name" value="PDS5"/>
    <property type="match status" value="1"/>
</dbReference>
<dbReference type="PANTHER" id="PTHR12663:SF50">
    <property type="entry name" value="SISTER CHROMATID COHESION PROTEIN PDS5 HOMOLOG B"/>
    <property type="match status" value="1"/>
</dbReference>
<keyword evidence="4" id="KW-0498">Mitosis</keyword>
<dbReference type="STRING" id="2094558.A0A314UIY6"/>
<dbReference type="AlphaFoldDB" id="A0A314UIY6"/>
<sequence length="141" mass="15802">MDQSALQLVSEIGTNLRRQARPNKDFIVKSLRQAASSLSQLEQASSPEALKKLKPLTEAIVHGLLQHRDKDVRLLVAICVTEMFRVMAPEPPFVDKYLRDVFKLILSTFTELADTASPLFSRRAKIAETVARCKCCVIVGY</sequence>
<evidence type="ECO:0000256" key="7">
    <source>
        <dbReference type="ARBA" id="ARBA00023306"/>
    </source>
</evidence>
<dbReference type="GO" id="GO:0051301">
    <property type="term" value="P:cell division"/>
    <property type="evidence" value="ECO:0007669"/>
    <property type="project" value="UniProtKB-KW"/>
</dbReference>
<name>A0A314UIY6_PRUYE</name>
<dbReference type="GO" id="GO:0005634">
    <property type="term" value="C:nucleus"/>
    <property type="evidence" value="ECO:0007669"/>
    <property type="project" value="UniProtKB-SubCell"/>
</dbReference>
<dbReference type="GO" id="GO:0035825">
    <property type="term" value="P:homologous recombination"/>
    <property type="evidence" value="ECO:0007669"/>
    <property type="project" value="UniProtKB-ARBA"/>
</dbReference>
<protein>
    <recommendedName>
        <fullName evidence="10">Sister chromatid cohesion protein PDS5 homolog A</fullName>
    </recommendedName>
</protein>
<gene>
    <name evidence="8" type="ORF">Pyn_32889</name>
</gene>
<keyword evidence="7" id="KW-0131">Cell cycle</keyword>
<dbReference type="OrthoDB" id="200660at2759"/>